<protein>
    <submittedName>
        <fullName evidence="1">Uncharacterized protein</fullName>
    </submittedName>
</protein>
<comment type="caution">
    <text evidence="1">The sequence shown here is derived from an EMBL/GenBank/DDBJ whole genome shotgun (WGS) entry which is preliminary data.</text>
</comment>
<dbReference type="EMBL" id="LAZR01057232">
    <property type="protein sequence ID" value="KKK72490.1"/>
    <property type="molecule type" value="Genomic_DNA"/>
</dbReference>
<accession>A0A0F8YFP9</accession>
<gene>
    <name evidence="1" type="ORF">LCGC14_2903350</name>
</gene>
<name>A0A0F8YFP9_9ZZZZ</name>
<evidence type="ECO:0000313" key="1">
    <source>
        <dbReference type="EMBL" id="KKK72490.1"/>
    </source>
</evidence>
<reference evidence="1" key="1">
    <citation type="journal article" date="2015" name="Nature">
        <title>Complex archaea that bridge the gap between prokaryotes and eukaryotes.</title>
        <authorList>
            <person name="Spang A."/>
            <person name="Saw J.H."/>
            <person name="Jorgensen S.L."/>
            <person name="Zaremba-Niedzwiedzka K."/>
            <person name="Martijn J."/>
            <person name="Lind A.E."/>
            <person name="van Eijk R."/>
            <person name="Schleper C."/>
            <person name="Guy L."/>
            <person name="Ettema T.J."/>
        </authorList>
    </citation>
    <scope>NUCLEOTIDE SEQUENCE</scope>
</reference>
<proteinExistence type="predicted"/>
<organism evidence="1">
    <name type="scientific">marine sediment metagenome</name>
    <dbReference type="NCBI Taxonomy" id="412755"/>
    <lineage>
        <taxon>unclassified sequences</taxon>
        <taxon>metagenomes</taxon>
        <taxon>ecological metagenomes</taxon>
    </lineage>
</organism>
<sequence>MNAYFDEFKESSKILFKDFSSQIKEALIFEFPYKDLKKYLDERFK</sequence>
<dbReference type="AlphaFoldDB" id="A0A0F8YFP9"/>